<evidence type="ECO:0000256" key="10">
    <source>
        <dbReference type="PROSITE-ProRule" id="PRU00176"/>
    </source>
</evidence>
<dbReference type="InterPro" id="IPR035979">
    <property type="entry name" value="RBD_domain_sf"/>
</dbReference>
<dbReference type="GO" id="GO:0005730">
    <property type="term" value="C:nucleolus"/>
    <property type="evidence" value="ECO:0007669"/>
    <property type="project" value="TreeGrafter"/>
</dbReference>
<keyword evidence="4" id="KW-0747">Spliceosome</keyword>
<keyword evidence="14" id="KW-1185">Reference proteome</keyword>
<evidence type="ECO:0000256" key="7">
    <source>
        <dbReference type="ARBA" id="ARBA00023187"/>
    </source>
</evidence>
<proteinExistence type="inferred from homology"/>
<dbReference type="InterPro" id="IPR012677">
    <property type="entry name" value="Nucleotide-bd_a/b_plait_sf"/>
</dbReference>
<dbReference type="GO" id="GO:0008380">
    <property type="term" value="P:RNA splicing"/>
    <property type="evidence" value="ECO:0007669"/>
    <property type="project" value="UniProtKB-KW"/>
</dbReference>
<feature type="compositionally biased region" description="Pro residues" evidence="11">
    <location>
        <begin position="257"/>
        <end position="317"/>
    </location>
</feature>
<dbReference type="FunFam" id="3.30.70.330:FF:000059">
    <property type="entry name" value="splicing factor 3B subunit 4"/>
    <property type="match status" value="1"/>
</dbReference>
<dbReference type="PANTHER" id="PTHR48030:SF3">
    <property type="entry name" value="SPLICING FACTOR 3B SUBUNIT 4"/>
    <property type="match status" value="1"/>
</dbReference>
<evidence type="ECO:0000259" key="12">
    <source>
        <dbReference type="PROSITE" id="PS50102"/>
    </source>
</evidence>
<dbReference type="InterPro" id="IPR052084">
    <property type="entry name" value="SF3B4_spliceosome_assoc"/>
</dbReference>
<dbReference type="EMBL" id="JWZT01001639">
    <property type="protein sequence ID" value="KII71727.1"/>
    <property type="molecule type" value="Genomic_DNA"/>
</dbReference>
<evidence type="ECO:0000256" key="11">
    <source>
        <dbReference type="SAM" id="MobiDB-lite"/>
    </source>
</evidence>
<dbReference type="FunFam" id="3.30.70.330:FF:000121">
    <property type="entry name" value="Splicing factor 3b subunit 4"/>
    <property type="match status" value="1"/>
</dbReference>
<evidence type="ECO:0000256" key="9">
    <source>
        <dbReference type="ARBA" id="ARBA00070533"/>
    </source>
</evidence>
<dbReference type="GO" id="GO:0003723">
    <property type="term" value="F:RNA binding"/>
    <property type="evidence" value="ECO:0007669"/>
    <property type="project" value="UniProtKB-UniRule"/>
</dbReference>
<keyword evidence="3" id="KW-0507">mRNA processing</keyword>
<protein>
    <recommendedName>
        <fullName evidence="9">Splicing factor 3B subunit 4</fullName>
    </recommendedName>
</protein>
<evidence type="ECO:0000256" key="1">
    <source>
        <dbReference type="ARBA" id="ARBA00004123"/>
    </source>
</evidence>
<dbReference type="GO" id="GO:0005686">
    <property type="term" value="C:U2 snRNP"/>
    <property type="evidence" value="ECO:0007669"/>
    <property type="project" value="TreeGrafter"/>
</dbReference>
<accession>A0A0C2NCM6</accession>
<keyword evidence="6 10" id="KW-0694">RNA-binding</keyword>
<feature type="domain" description="RRM" evidence="12">
    <location>
        <begin position="100"/>
        <end position="179"/>
    </location>
</feature>
<dbReference type="Proteomes" id="UP000031668">
    <property type="component" value="Unassembled WGS sequence"/>
</dbReference>
<organism evidence="13 14">
    <name type="scientific">Thelohanellus kitauei</name>
    <name type="common">Myxosporean</name>
    <dbReference type="NCBI Taxonomy" id="669202"/>
    <lineage>
        <taxon>Eukaryota</taxon>
        <taxon>Metazoa</taxon>
        <taxon>Cnidaria</taxon>
        <taxon>Myxozoa</taxon>
        <taxon>Myxosporea</taxon>
        <taxon>Bivalvulida</taxon>
        <taxon>Platysporina</taxon>
        <taxon>Myxobolidae</taxon>
        <taxon>Thelohanellus</taxon>
    </lineage>
</organism>
<dbReference type="SMART" id="SM00360">
    <property type="entry name" value="RRM"/>
    <property type="match status" value="2"/>
</dbReference>
<dbReference type="GO" id="GO:0006397">
    <property type="term" value="P:mRNA processing"/>
    <property type="evidence" value="ECO:0007669"/>
    <property type="project" value="UniProtKB-KW"/>
</dbReference>
<evidence type="ECO:0000256" key="8">
    <source>
        <dbReference type="ARBA" id="ARBA00023242"/>
    </source>
</evidence>
<feature type="compositionally biased region" description="Polar residues" evidence="11">
    <location>
        <begin position="242"/>
        <end position="254"/>
    </location>
</feature>
<keyword evidence="7" id="KW-0508">mRNA splicing</keyword>
<dbReference type="Pfam" id="PF00076">
    <property type="entry name" value="RRM_1"/>
    <property type="match status" value="2"/>
</dbReference>
<dbReference type="Gene3D" id="3.30.70.330">
    <property type="match status" value="2"/>
</dbReference>
<keyword evidence="8" id="KW-0539">Nucleus</keyword>
<feature type="region of interest" description="Disordered" evidence="11">
    <location>
        <begin position="206"/>
        <end position="351"/>
    </location>
</feature>
<feature type="compositionally biased region" description="Pro residues" evidence="11">
    <location>
        <begin position="215"/>
        <end position="233"/>
    </location>
</feature>
<dbReference type="GO" id="GO:0048026">
    <property type="term" value="P:positive regulation of mRNA splicing, via spliceosome"/>
    <property type="evidence" value="ECO:0007669"/>
    <property type="project" value="TreeGrafter"/>
</dbReference>
<reference evidence="13 14" key="1">
    <citation type="journal article" date="2014" name="Genome Biol. Evol.">
        <title>The genome of the myxosporean Thelohanellus kitauei shows adaptations to nutrient acquisition within its fish host.</title>
        <authorList>
            <person name="Yang Y."/>
            <person name="Xiong J."/>
            <person name="Zhou Z."/>
            <person name="Huo F."/>
            <person name="Miao W."/>
            <person name="Ran C."/>
            <person name="Liu Y."/>
            <person name="Zhang J."/>
            <person name="Feng J."/>
            <person name="Wang M."/>
            <person name="Wang M."/>
            <person name="Wang L."/>
            <person name="Yao B."/>
        </authorList>
    </citation>
    <scope>NUCLEOTIDE SEQUENCE [LARGE SCALE GENOMIC DNA]</scope>
    <source>
        <strain evidence="13">Wuqing</strain>
    </source>
</reference>
<dbReference type="OMA" id="AMVYEIM"/>
<dbReference type="InterPro" id="IPR034158">
    <property type="entry name" value="SF3B4_RRM1"/>
</dbReference>
<comment type="caution">
    <text evidence="13">The sequence shown here is derived from an EMBL/GenBank/DDBJ whole genome shotgun (WGS) entry which is preliminary data.</text>
</comment>
<gene>
    <name evidence="13" type="ORF">RF11_13193</name>
</gene>
<dbReference type="OrthoDB" id="10259687at2759"/>
<dbReference type="AlphaFoldDB" id="A0A0C2NCM6"/>
<comment type="subcellular location">
    <subcellularLocation>
        <location evidence="1">Nucleus</location>
    </subcellularLocation>
</comment>
<evidence type="ECO:0000256" key="4">
    <source>
        <dbReference type="ARBA" id="ARBA00022728"/>
    </source>
</evidence>
<dbReference type="PROSITE" id="PS50102">
    <property type="entry name" value="RRM"/>
    <property type="match status" value="2"/>
</dbReference>
<dbReference type="CDD" id="cd12334">
    <property type="entry name" value="RRM1_SF3B4"/>
    <property type="match status" value="1"/>
</dbReference>
<keyword evidence="5" id="KW-0677">Repeat</keyword>
<evidence type="ECO:0000313" key="13">
    <source>
        <dbReference type="EMBL" id="KII71727.1"/>
    </source>
</evidence>
<name>A0A0C2NCM6_THEKT</name>
<comment type="similarity">
    <text evidence="2">Belongs to the SF3B4 family.</text>
</comment>
<dbReference type="PANTHER" id="PTHR48030">
    <property type="entry name" value="SPLICING FACTOR 3B SUBUNIT 4"/>
    <property type="match status" value="1"/>
</dbReference>
<dbReference type="InterPro" id="IPR034159">
    <property type="entry name" value="SF3B4_RRM2"/>
</dbReference>
<dbReference type="CDD" id="cd12335">
    <property type="entry name" value="RRM2_SF3B4"/>
    <property type="match status" value="1"/>
</dbReference>
<evidence type="ECO:0000256" key="5">
    <source>
        <dbReference type="ARBA" id="ARBA00022737"/>
    </source>
</evidence>
<dbReference type="SUPFAM" id="SSF54928">
    <property type="entry name" value="RNA-binding domain, RBD"/>
    <property type="match status" value="1"/>
</dbReference>
<evidence type="ECO:0000256" key="3">
    <source>
        <dbReference type="ARBA" id="ARBA00022664"/>
    </source>
</evidence>
<evidence type="ECO:0000313" key="14">
    <source>
        <dbReference type="Proteomes" id="UP000031668"/>
    </source>
</evidence>
<dbReference type="GO" id="GO:0071011">
    <property type="term" value="C:precatalytic spliceosome"/>
    <property type="evidence" value="ECO:0007669"/>
    <property type="project" value="TreeGrafter"/>
</dbReference>
<feature type="compositionally biased region" description="Pro residues" evidence="11">
    <location>
        <begin position="341"/>
        <end position="351"/>
    </location>
</feature>
<evidence type="ECO:0000256" key="2">
    <source>
        <dbReference type="ARBA" id="ARBA00008363"/>
    </source>
</evidence>
<dbReference type="InterPro" id="IPR000504">
    <property type="entry name" value="RRM_dom"/>
</dbReference>
<sequence>MATYVLDDRNQDATVYVGNLDEKVTETILWELFLQGGPVVSVHLPKDRVSYLHQGFGFVEFVCEEDADYCIKIMNMIKLYGKPIRVNKASTHQKNLDTGANIFVGNLDTEVDEKLLYDTFSAFGVILQTPKIMRDYQMGTSKGFAFINYGTFEASDAAIEAMNGQFLCNRPITVSYAYKKDSRGERHGSAAERILAMQNPLSLQDKPHQKFADAPPNPTGPAPPTKMPFPPGVSPHSAPYMSAQSQSEPHNLSTFPGIPPMGQMPPPPMGHMPPPPMGHMHPPPMGQMPPPPMGHMPPPPMGHMPPPPMGQMPPPPFQAGGAHPMQPYGYPPAHDGRRINPYPPQPPLPPN</sequence>
<evidence type="ECO:0000256" key="6">
    <source>
        <dbReference type="ARBA" id="ARBA00022884"/>
    </source>
</evidence>
<feature type="domain" description="RRM" evidence="12">
    <location>
        <begin position="13"/>
        <end position="91"/>
    </location>
</feature>